<dbReference type="Proteomes" id="UP000077469">
    <property type="component" value="Chromosome"/>
</dbReference>
<protein>
    <submittedName>
        <fullName evidence="3">Pyruvate synthase</fullName>
    </submittedName>
</protein>
<dbReference type="PANTHER" id="PTHR43366:SF1">
    <property type="entry name" value="PYRUVATE SYNTHASE SUBUNIT PORC"/>
    <property type="match status" value="1"/>
</dbReference>
<dbReference type="InterPro" id="IPR011894">
    <property type="entry name" value="PorC_KorC"/>
</dbReference>
<dbReference type="NCBIfam" id="TIGR02175">
    <property type="entry name" value="PorC_KorC"/>
    <property type="match status" value="1"/>
</dbReference>
<feature type="domain" description="Pyruvate/ketoisovalerate oxidoreductase catalytic" evidence="2">
    <location>
        <begin position="14"/>
        <end position="184"/>
    </location>
</feature>
<dbReference type="PATRIC" id="fig|1123384.7.peg.594"/>
<dbReference type="Gene3D" id="3.40.920.10">
    <property type="entry name" value="Pyruvate-ferredoxin oxidoreductase, PFOR, domain III"/>
    <property type="match status" value="1"/>
</dbReference>
<dbReference type="PaxDb" id="1123384-AJ81_03030"/>
<evidence type="ECO:0000256" key="1">
    <source>
        <dbReference type="ARBA" id="ARBA00023002"/>
    </source>
</evidence>
<keyword evidence="4" id="KW-1185">Reference proteome</keyword>
<dbReference type="STRING" id="1123384.AJ81_03030"/>
<dbReference type="AlphaFoldDB" id="A0A0X1KQ22"/>
<dbReference type="InterPro" id="IPR002869">
    <property type="entry name" value="Pyrv_flavodox_OxRed_cen"/>
</dbReference>
<reference evidence="3 4" key="1">
    <citation type="submission" date="2014-01" db="EMBL/GenBank/DDBJ databases">
        <title>Genome sequencing of Thermotog hypogea.</title>
        <authorList>
            <person name="Zhang X."/>
            <person name="Alvare G."/>
            <person name="Fristensky B."/>
            <person name="Chen L."/>
            <person name="Suen T."/>
            <person name="Chen Q."/>
            <person name="Ma K."/>
        </authorList>
    </citation>
    <scope>NUCLEOTIDE SEQUENCE [LARGE SCALE GENOMIC DNA]</scope>
    <source>
        <strain evidence="3 4">DSM 11164</strain>
    </source>
</reference>
<sequence>MPTKYFEIRWHSRAGQGAKSAAQLVAETVLDEGKYAQAFPEYGAERSGAPMRAFNRISEGKIRVHYSVENPDVVVVIDDTLLSPTIVSGLKEDGVLIVNTKHSFDFVRKKTNFNGKVCIVNATDIALQEIKRGVPNTVMIGTLARVTGLVNLEVVEKKIREMFERKLPEEMIQANIRALRRGYEEVQCSG</sequence>
<evidence type="ECO:0000259" key="2">
    <source>
        <dbReference type="Pfam" id="PF01558"/>
    </source>
</evidence>
<dbReference type="InterPro" id="IPR019752">
    <property type="entry name" value="Pyrv/ketoisovalerate_OxRed_cat"/>
</dbReference>
<proteinExistence type="predicted"/>
<accession>A0A0X1KQ22</accession>
<dbReference type="GO" id="GO:0016625">
    <property type="term" value="F:oxidoreductase activity, acting on the aldehyde or oxo group of donors, iron-sulfur protein as acceptor"/>
    <property type="evidence" value="ECO:0007669"/>
    <property type="project" value="InterPro"/>
</dbReference>
<gene>
    <name evidence="3" type="ORF">AJ81_03030</name>
</gene>
<dbReference type="InterPro" id="IPR051626">
    <property type="entry name" value="Oxidoreductase_gamma_subunit"/>
</dbReference>
<dbReference type="KEGG" id="phy:AJ81_03030"/>
<evidence type="ECO:0000313" key="3">
    <source>
        <dbReference type="EMBL" id="AJC73353.1"/>
    </source>
</evidence>
<name>A0A0X1KQ22_9THEM</name>
<dbReference type="EMBL" id="CP007141">
    <property type="protein sequence ID" value="AJC73353.1"/>
    <property type="molecule type" value="Genomic_DNA"/>
</dbReference>
<dbReference type="RefSeq" id="WP_031503951.1">
    <property type="nucleotide sequence ID" value="NC_022795.1"/>
</dbReference>
<dbReference type="SUPFAM" id="SSF53323">
    <property type="entry name" value="Pyruvate-ferredoxin oxidoreductase, PFOR, domain III"/>
    <property type="match status" value="1"/>
</dbReference>
<keyword evidence="3" id="KW-0670">Pyruvate</keyword>
<organism evidence="3 4">
    <name type="scientific">Pseudothermotoga hypogea DSM 11164 = NBRC 106472</name>
    <dbReference type="NCBI Taxonomy" id="1123384"/>
    <lineage>
        <taxon>Bacteria</taxon>
        <taxon>Thermotogati</taxon>
        <taxon>Thermotogota</taxon>
        <taxon>Thermotogae</taxon>
        <taxon>Thermotogales</taxon>
        <taxon>Thermotogaceae</taxon>
        <taxon>Pseudothermotoga</taxon>
    </lineage>
</organism>
<dbReference type="PANTHER" id="PTHR43366">
    <property type="entry name" value="PYRUVATE SYNTHASE SUBUNIT PORC"/>
    <property type="match status" value="1"/>
</dbReference>
<evidence type="ECO:0000313" key="4">
    <source>
        <dbReference type="Proteomes" id="UP000077469"/>
    </source>
</evidence>
<dbReference type="Pfam" id="PF01558">
    <property type="entry name" value="POR"/>
    <property type="match status" value="1"/>
</dbReference>
<keyword evidence="1" id="KW-0560">Oxidoreductase</keyword>